<dbReference type="EMBL" id="JAHHIF010000027">
    <property type="protein sequence ID" value="MBW4546638.1"/>
    <property type="molecule type" value="Genomic_DNA"/>
</dbReference>
<dbReference type="PANTHER" id="PTHR47682:SF1">
    <property type="entry name" value="TETRATRICOPEPTIDE REPEAT (TPR)-CONTAINING PROTEIN"/>
    <property type="match status" value="1"/>
</dbReference>
<dbReference type="CDD" id="cd02980">
    <property type="entry name" value="TRX_Fd_family"/>
    <property type="match status" value="1"/>
</dbReference>
<dbReference type="PANTHER" id="PTHR47682">
    <property type="entry name" value="TETRATRICOPEPTIDE REPEAT (TPR)-CONTAINING PROTEIN"/>
    <property type="match status" value="1"/>
</dbReference>
<protein>
    <submittedName>
        <fullName evidence="1">(2Fe-2S) ferredoxin domain-containing protein</fullName>
    </submittedName>
</protein>
<dbReference type="SUPFAM" id="SSF52833">
    <property type="entry name" value="Thioredoxin-like"/>
    <property type="match status" value="1"/>
</dbReference>
<gene>
    <name evidence="1" type="ORF">KME25_19660</name>
</gene>
<evidence type="ECO:0000313" key="1">
    <source>
        <dbReference type="EMBL" id="MBW4546638.1"/>
    </source>
</evidence>
<sequence length="103" mass="11223">MDVETPKLCKERLVCQSRSCRKQGAAAVLAAFQALPVTHVTIVGSSCLGQCDCGPMVLVTPEEIWYSGVHASEVTAVVERHLKGGHPVVSMLYPKYHRSTRQS</sequence>
<comment type="caution">
    <text evidence="1">The sequence shown here is derived from an EMBL/GenBank/DDBJ whole genome shotgun (WGS) entry which is preliminary data.</text>
</comment>
<name>A0A951PPQ9_9CYAN</name>
<proteinExistence type="predicted"/>
<reference evidence="1" key="1">
    <citation type="submission" date="2021-05" db="EMBL/GenBank/DDBJ databases">
        <authorList>
            <person name="Pietrasiak N."/>
            <person name="Ward R."/>
            <person name="Stajich J.E."/>
            <person name="Kurbessoian T."/>
        </authorList>
    </citation>
    <scope>NUCLEOTIDE SEQUENCE</scope>
    <source>
        <strain evidence="1">CPER-KK1</strain>
    </source>
</reference>
<organism evidence="1 2">
    <name type="scientific">Symplocastrum torsivum CPER-KK1</name>
    <dbReference type="NCBI Taxonomy" id="450513"/>
    <lineage>
        <taxon>Bacteria</taxon>
        <taxon>Bacillati</taxon>
        <taxon>Cyanobacteriota</taxon>
        <taxon>Cyanophyceae</taxon>
        <taxon>Oscillatoriophycideae</taxon>
        <taxon>Oscillatoriales</taxon>
        <taxon>Microcoleaceae</taxon>
        <taxon>Symplocastrum</taxon>
    </lineage>
</organism>
<dbReference type="AlphaFoldDB" id="A0A951PPQ9"/>
<evidence type="ECO:0000313" key="2">
    <source>
        <dbReference type="Proteomes" id="UP000753908"/>
    </source>
</evidence>
<dbReference type="Proteomes" id="UP000753908">
    <property type="component" value="Unassembled WGS sequence"/>
</dbReference>
<dbReference type="InterPro" id="IPR036249">
    <property type="entry name" value="Thioredoxin-like_sf"/>
</dbReference>
<reference evidence="1" key="2">
    <citation type="journal article" date="2022" name="Microbiol. Resour. Announc.">
        <title>Metagenome Sequencing to Explore Phylogenomics of Terrestrial Cyanobacteria.</title>
        <authorList>
            <person name="Ward R.D."/>
            <person name="Stajich J.E."/>
            <person name="Johansen J.R."/>
            <person name="Huntemann M."/>
            <person name="Clum A."/>
            <person name="Foster B."/>
            <person name="Foster B."/>
            <person name="Roux S."/>
            <person name="Palaniappan K."/>
            <person name="Varghese N."/>
            <person name="Mukherjee S."/>
            <person name="Reddy T.B.K."/>
            <person name="Daum C."/>
            <person name="Copeland A."/>
            <person name="Chen I.A."/>
            <person name="Ivanova N.N."/>
            <person name="Kyrpides N.C."/>
            <person name="Shapiro N."/>
            <person name="Eloe-Fadrosh E.A."/>
            <person name="Pietrasiak N."/>
        </authorList>
    </citation>
    <scope>NUCLEOTIDE SEQUENCE</scope>
    <source>
        <strain evidence="1">CPER-KK1</strain>
    </source>
</reference>
<accession>A0A951PPQ9</accession>
<dbReference type="Gene3D" id="3.40.30.10">
    <property type="entry name" value="Glutaredoxin"/>
    <property type="match status" value="1"/>
</dbReference>